<dbReference type="Proteomes" id="UP000663879">
    <property type="component" value="Unassembled WGS sequence"/>
</dbReference>
<proteinExistence type="predicted"/>
<dbReference type="EMBL" id="CAJNOC010000722">
    <property type="protein sequence ID" value="CAF0795943.1"/>
    <property type="molecule type" value="Genomic_DNA"/>
</dbReference>
<name>A0A813SI91_9BILA</name>
<protein>
    <submittedName>
        <fullName evidence="2">Uncharacterized protein</fullName>
    </submittedName>
</protein>
<evidence type="ECO:0000313" key="3">
    <source>
        <dbReference type="Proteomes" id="UP000663879"/>
    </source>
</evidence>
<feature type="compositionally biased region" description="Polar residues" evidence="1">
    <location>
        <begin position="18"/>
        <end position="33"/>
    </location>
</feature>
<evidence type="ECO:0000313" key="2">
    <source>
        <dbReference type="EMBL" id="CAF0795943.1"/>
    </source>
</evidence>
<sequence>MSDQFLPISPNSDILELSGSSSDEGKDWNTNQKIPDKTDDKVRFSLKTKQTARKAISRRAINNLVTNKSDENDNYLSNSCSQRQQPIKTKQTARKSCAPYVFPVMKRRPKPIVVTEIDEEYKAFQLESNLNETSRKNNLNSDY</sequence>
<feature type="compositionally biased region" description="Polar residues" evidence="1">
    <location>
        <begin position="74"/>
        <end position="90"/>
    </location>
</feature>
<reference evidence="2" key="1">
    <citation type="submission" date="2021-02" db="EMBL/GenBank/DDBJ databases">
        <authorList>
            <person name="Nowell W R."/>
        </authorList>
    </citation>
    <scope>NUCLEOTIDE SEQUENCE</scope>
    <source>
        <strain evidence="2">Ploen Becks lab</strain>
    </source>
</reference>
<keyword evidence="3" id="KW-1185">Reference proteome</keyword>
<comment type="caution">
    <text evidence="2">The sequence shown here is derived from an EMBL/GenBank/DDBJ whole genome shotgun (WGS) entry which is preliminary data.</text>
</comment>
<dbReference type="AlphaFoldDB" id="A0A813SI91"/>
<organism evidence="2 3">
    <name type="scientific">Brachionus calyciflorus</name>
    <dbReference type="NCBI Taxonomy" id="104777"/>
    <lineage>
        <taxon>Eukaryota</taxon>
        <taxon>Metazoa</taxon>
        <taxon>Spiralia</taxon>
        <taxon>Gnathifera</taxon>
        <taxon>Rotifera</taxon>
        <taxon>Eurotatoria</taxon>
        <taxon>Monogononta</taxon>
        <taxon>Pseudotrocha</taxon>
        <taxon>Ploima</taxon>
        <taxon>Brachionidae</taxon>
        <taxon>Brachionus</taxon>
    </lineage>
</organism>
<accession>A0A813SI91</accession>
<gene>
    <name evidence="2" type="ORF">OXX778_LOCUS6213</name>
</gene>
<feature type="region of interest" description="Disordered" evidence="1">
    <location>
        <begin position="67"/>
        <end position="92"/>
    </location>
</feature>
<feature type="region of interest" description="Disordered" evidence="1">
    <location>
        <begin position="1"/>
        <end position="40"/>
    </location>
</feature>
<evidence type="ECO:0000256" key="1">
    <source>
        <dbReference type="SAM" id="MobiDB-lite"/>
    </source>
</evidence>